<dbReference type="InterPro" id="IPR001509">
    <property type="entry name" value="Epimerase_deHydtase"/>
</dbReference>
<dbReference type="InterPro" id="IPR036291">
    <property type="entry name" value="NAD(P)-bd_dom_sf"/>
</dbReference>
<accession>V4TBL5</accession>
<dbReference type="STRING" id="631454.N177_3018"/>
<dbReference type="Proteomes" id="UP000017819">
    <property type="component" value="Unassembled WGS sequence"/>
</dbReference>
<reference evidence="2 3" key="1">
    <citation type="journal article" date="2014" name="Genome Announc.">
        <title>Draft Genome Sequence of Lutibaculum baratangense Strain AMV1T, Isolated from a Mud Volcano in Andamans, India.</title>
        <authorList>
            <person name="Singh A."/>
            <person name="Sreenivas A."/>
            <person name="Sathyanarayana Reddy G."/>
            <person name="Pinnaka A.K."/>
            <person name="Shivaji S."/>
        </authorList>
    </citation>
    <scope>NUCLEOTIDE SEQUENCE [LARGE SCALE GENOMIC DNA]</scope>
    <source>
        <strain evidence="2 3">AMV1</strain>
    </source>
</reference>
<keyword evidence="3" id="KW-1185">Reference proteome</keyword>
<evidence type="ECO:0000259" key="1">
    <source>
        <dbReference type="Pfam" id="PF01370"/>
    </source>
</evidence>
<dbReference type="PANTHER" id="PTHR32487:SF0">
    <property type="entry name" value="3-OXO-DELTA(4,5)-STEROID 5-BETA-REDUCTASE"/>
    <property type="match status" value="1"/>
</dbReference>
<dbReference type="PANTHER" id="PTHR32487">
    <property type="entry name" value="3-OXO-DELTA(4,5)-STEROID 5-BETA-REDUCTASE"/>
    <property type="match status" value="1"/>
</dbReference>
<protein>
    <submittedName>
        <fullName evidence="2">Nucleoside-diphosphate-sugar epimerase</fullName>
    </submittedName>
</protein>
<dbReference type="EMBL" id="AWXZ01000038">
    <property type="protein sequence ID" value="ESR23788.1"/>
    <property type="molecule type" value="Genomic_DNA"/>
</dbReference>
<sequence length="346" mass="39019">MVTGITGVVGRRLGETLVASGDFEQIVGLSRRASDGPPGITMISADLQDADACRAVFSGLRDVTHVYNAARFDHSTERPEPVDVNTAIVAHVLDAALETGQKLEHIHLVQGSKYYGSQLGAYPTPAREDDHRALQRNFYYDQEDLAIDYGARHGFTWSASRPHGVCDPDLRIARSMSLLIAVYATINRRLGLPLCFPGTPQNFHAVYQCTDAGLLARAIHWMSTTPACRNQAFNVTNGDLIRWEREWPIFARFFEMETGPVRTISLAQTMPQMEEIWDSLAREHGLATRPYSDLVVWSYGDFLFRPAWDIMSDTSKLRRFGFYETIDTRAMFLKLFNHFRGSRIIP</sequence>
<evidence type="ECO:0000313" key="3">
    <source>
        <dbReference type="Proteomes" id="UP000017819"/>
    </source>
</evidence>
<name>V4TBL5_9HYPH</name>
<dbReference type="AlphaFoldDB" id="V4TBL5"/>
<feature type="domain" description="NAD-dependent epimerase/dehydratase" evidence="1">
    <location>
        <begin position="1"/>
        <end position="166"/>
    </location>
</feature>
<evidence type="ECO:0000313" key="2">
    <source>
        <dbReference type="EMBL" id="ESR23788.1"/>
    </source>
</evidence>
<dbReference type="Pfam" id="PF01370">
    <property type="entry name" value="Epimerase"/>
    <property type="match status" value="1"/>
</dbReference>
<dbReference type="InterPro" id="IPR055222">
    <property type="entry name" value="PRISE-like_Rossmann-fold"/>
</dbReference>
<gene>
    <name evidence="2" type="ORF">N177_3018</name>
</gene>
<dbReference type="eggNOG" id="COG0451">
    <property type="taxonomic scope" value="Bacteria"/>
</dbReference>
<dbReference type="CDD" id="cd08948">
    <property type="entry name" value="5beta-POR_like_SDR_a"/>
    <property type="match status" value="1"/>
</dbReference>
<dbReference type="Gene3D" id="3.40.50.720">
    <property type="entry name" value="NAD(P)-binding Rossmann-like Domain"/>
    <property type="match status" value="1"/>
</dbReference>
<organism evidence="2 3">
    <name type="scientific">Lutibaculum baratangense AMV1</name>
    <dbReference type="NCBI Taxonomy" id="631454"/>
    <lineage>
        <taxon>Bacteria</taxon>
        <taxon>Pseudomonadati</taxon>
        <taxon>Pseudomonadota</taxon>
        <taxon>Alphaproteobacteria</taxon>
        <taxon>Hyphomicrobiales</taxon>
        <taxon>Tepidamorphaceae</taxon>
        <taxon>Lutibaculum</taxon>
    </lineage>
</organism>
<comment type="caution">
    <text evidence="2">The sequence shown here is derived from an EMBL/GenBank/DDBJ whole genome shotgun (WGS) entry which is preliminary data.</text>
</comment>
<proteinExistence type="predicted"/>
<dbReference type="SUPFAM" id="SSF51735">
    <property type="entry name" value="NAD(P)-binding Rossmann-fold domains"/>
    <property type="match status" value="1"/>
</dbReference>